<keyword evidence="1" id="KW-0812">Transmembrane</keyword>
<dbReference type="RefSeq" id="WP_265689286.1">
    <property type="nucleotide sequence ID" value="NZ_JAKRRX010000195.1"/>
</dbReference>
<feature type="transmembrane region" description="Helical" evidence="1">
    <location>
        <begin position="94"/>
        <end position="115"/>
    </location>
</feature>
<feature type="transmembrane region" description="Helical" evidence="1">
    <location>
        <begin position="320"/>
        <end position="338"/>
    </location>
</feature>
<feature type="transmembrane region" description="Helical" evidence="1">
    <location>
        <begin position="43"/>
        <end position="63"/>
    </location>
</feature>
<evidence type="ECO:0000313" key="2">
    <source>
        <dbReference type="EMBL" id="MCW8336223.1"/>
    </source>
</evidence>
<reference evidence="2" key="1">
    <citation type="submission" date="2022-02" db="EMBL/GenBank/DDBJ databases">
        <title>Vibrio sp. nov., a new bacterium isolated from Bohai sea, China.</title>
        <authorList>
            <person name="Yuan Y."/>
        </authorList>
    </citation>
    <scope>NUCLEOTIDE SEQUENCE</scope>
    <source>
        <strain evidence="2">DBSS07</strain>
    </source>
</reference>
<proteinExistence type="predicted"/>
<accession>A0A9X3HU43</accession>
<feature type="transmembrane region" description="Helical" evidence="1">
    <location>
        <begin position="69"/>
        <end position="87"/>
    </location>
</feature>
<dbReference type="EMBL" id="JAKRRX010000195">
    <property type="protein sequence ID" value="MCW8336223.1"/>
    <property type="molecule type" value="Genomic_DNA"/>
</dbReference>
<evidence type="ECO:0000256" key="1">
    <source>
        <dbReference type="SAM" id="Phobius"/>
    </source>
</evidence>
<protein>
    <recommendedName>
        <fullName evidence="4">O-antigen ligase domain-containing protein</fullName>
    </recommendedName>
</protein>
<feature type="transmembrane region" description="Helical" evidence="1">
    <location>
        <begin position="378"/>
        <end position="396"/>
    </location>
</feature>
<comment type="caution">
    <text evidence="2">The sequence shown here is derived from an EMBL/GenBank/DDBJ whole genome shotgun (WGS) entry which is preliminary data.</text>
</comment>
<feature type="transmembrane region" description="Helical" evidence="1">
    <location>
        <begin position="6"/>
        <end position="22"/>
    </location>
</feature>
<keyword evidence="3" id="KW-1185">Reference proteome</keyword>
<evidence type="ECO:0008006" key="4">
    <source>
        <dbReference type="Google" id="ProtNLM"/>
    </source>
</evidence>
<feature type="transmembrane region" description="Helical" evidence="1">
    <location>
        <begin position="209"/>
        <end position="232"/>
    </location>
</feature>
<organism evidence="2 3">
    <name type="scientific">Vibrio paucivorans</name>
    <dbReference type="NCBI Taxonomy" id="2829489"/>
    <lineage>
        <taxon>Bacteria</taxon>
        <taxon>Pseudomonadati</taxon>
        <taxon>Pseudomonadota</taxon>
        <taxon>Gammaproteobacteria</taxon>
        <taxon>Vibrionales</taxon>
        <taxon>Vibrionaceae</taxon>
        <taxon>Vibrio</taxon>
    </lineage>
</organism>
<gene>
    <name evidence="2" type="ORF">MD483_20645</name>
</gene>
<feature type="transmembrane region" description="Helical" evidence="1">
    <location>
        <begin position="285"/>
        <end position="308"/>
    </location>
</feature>
<keyword evidence="1" id="KW-0472">Membrane</keyword>
<dbReference type="AlphaFoldDB" id="A0A9X3HU43"/>
<feature type="transmembrane region" description="Helical" evidence="1">
    <location>
        <begin position="344"/>
        <end position="366"/>
    </location>
</feature>
<feature type="transmembrane region" description="Helical" evidence="1">
    <location>
        <begin position="166"/>
        <end position="197"/>
    </location>
</feature>
<dbReference type="Proteomes" id="UP001155586">
    <property type="component" value="Unassembled WGS sequence"/>
</dbReference>
<feature type="transmembrane region" description="Helical" evidence="1">
    <location>
        <begin position="135"/>
        <end position="154"/>
    </location>
</feature>
<sequence length="437" mass="49403">MYDTKRIFICAIVVAFCLALVLSSSLRRQFWRTLTSLNPVTRLLLTTLFALSFLANWQGLYFWPAHANYFYIVGLGITCVCLVPIVTKHRVMSYQYFIVMSVFLFLSIAVGQGLRNYYQYPESIHSVLSFINPRFINQVQVWLLIPLMYLTLLAKRKQKHYRSLQFIAALNVAGIVATDARGIAIAGVTAVLIWAWLESNWRRQVMVLLIQSLIFGYILKLLLIAPIPAYILHGGELDWSSIRLGSPGRIKLWLEALALSSFWGLGGDAFVCLSERFGRPHNSALLVWVNWGFIPLVCYLALLFQCLITVWKTPHRLTRVTGLSLLAGFAYSLVSGVLDSPLSQLLAILSIAIFWASLKGLTSTHLSLKSKTLGQTTLLKHIVIIIIAIISSAFIVERVYQRILSYPDLVQSRDLKVQFWLGYNCQVDPISLQITPK</sequence>
<keyword evidence="1" id="KW-1133">Transmembrane helix</keyword>
<name>A0A9X3HU43_9VIBR</name>
<feature type="transmembrane region" description="Helical" evidence="1">
    <location>
        <begin position="252"/>
        <end position="273"/>
    </location>
</feature>
<evidence type="ECO:0000313" key="3">
    <source>
        <dbReference type="Proteomes" id="UP001155586"/>
    </source>
</evidence>